<protein>
    <submittedName>
        <fullName evidence="1">Uncharacterized protein</fullName>
    </submittedName>
</protein>
<dbReference type="Proteomes" id="UP000003639">
    <property type="component" value="Unassembled WGS sequence"/>
</dbReference>
<dbReference type="EMBL" id="AAXG02000010">
    <property type="protein sequence ID" value="EDN00835.1"/>
    <property type="molecule type" value="Genomic_DNA"/>
</dbReference>
<gene>
    <name evidence="1" type="ORF">BACCAP_01601</name>
</gene>
<dbReference type="STRING" id="411467.BACCAP_01601"/>
<reference evidence="1 2" key="2">
    <citation type="submission" date="2007-06" db="EMBL/GenBank/DDBJ databases">
        <title>Draft genome sequence of Pseudoflavonifractor capillosus ATCC 29799.</title>
        <authorList>
            <person name="Sudarsanam P."/>
            <person name="Ley R."/>
            <person name="Guruge J."/>
            <person name="Turnbaugh P.J."/>
            <person name="Mahowald M."/>
            <person name="Liep D."/>
            <person name="Gordon J."/>
        </authorList>
    </citation>
    <scope>NUCLEOTIDE SEQUENCE [LARGE SCALE GENOMIC DNA]</scope>
    <source>
        <strain evidence="1 2">ATCC 29799</strain>
    </source>
</reference>
<sequence>MHPVIAVYERNPLTIAVGKYPVQSCISCSRQTTILLMNYLYTTILPCILIADSRAAVGRAVVYQNDLNISKCLG</sequence>
<name>A6NTS2_9FIRM</name>
<evidence type="ECO:0000313" key="1">
    <source>
        <dbReference type="EMBL" id="EDN00835.1"/>
    </source>
</evidence>
<keyword evidence="2" id="KW-1185">Reference proteome</keyword>
<dbReference type="AlphaFoldDB" id="A6NTS2"/>
<organism evidence="1 2">
    <name type="scientific">Pseudoflavonifractor capillosus ATCC 29799</name>
    <dbReference type="NCBI Taxonomy" id="411467"/>
    <lineage>
        <taxon>Bacteria</taxon>
        <taxon>Bacillati</taxon>
        <taxon>Bacillota</taxon>
        <taxon>Clostridia</taxon>
        <taxon>Eubacteriales</taxon>
        <taxon>Oscillospiraceae</taxon>
        <taxon>Pseudoflavonifractor</taxon>
    </lineage>
</organism>
<proteinExistence type="predicted"/>
<reference evidence="1 2" key="1">
    <citation type="submission" date="2007-04" db="EMBL/GenBank/DDBJ databases">
        <authorList>
            <person name="Fulton L."/>
            <person name="Clifton S."/>
            <person name="Fulton B."/>
            <person name="Xu J."/>
            <person name="Minx P."/>
            <person name="Pepin K.H."/>
            <person name="Johnson M."/>
            <person name="Thiruvilangam P."/>
            <person name="Bhonagiri V."/>
            <person name="Nash W.E."/>
            <person name="Mardis E.R."/>
            <person name="Wilson R.K."/>
        </authorList>
    </citation>
    <scope>NUCLEOTIDE SEQUENCE [LARGE SCALE GENOMIC DNA]</scope>
    <source>
        <strain evidence="1 2">ATCC 29799</strain>
    </source>
</reference>
<comment type="caution">
    <text evidence="1">The sequence shown here is derived from an EMBL/GenBank/DDBJ whole genome shotgun (WGS) entry which is preliminary data.</text>
</comment>
<accession>A6NTS2</accession>
<evidence type="ECO:0000313" key="2">
    <source>
        <dbReference type="Proteomes" id="UP000003639"/>
    </source>
</evidence>